<sequence>MKLKSGRTSCPKCGNDNQFYTLSRASGYISTQFCFDGDREPYNDHMYDSLKDKPLKTAYCSSCHKNLGSVIREDIYTGRVL</sequence>
<evidence type="ECO:0000313" key="2">
    <source>
        <dbReference type="Proteomes" id="UP000092377"/>
    </source>
</evidence>
<dbReference type="AlphaFoldDB" id="A0A1B8HL55"/>
<organism evidence="1 2">
    <name type="scientific">Morganella psychrotolerans</name>
    <dbReference type="NCBI Taxonomy" id="368603"/>
    <lineage>
        <taxon>Bacteria</taxon>
        <taxon>Pseudomonadati</taxon>
        <taxon>Pseudomonadota</taxon>
        <taxon>Gammaproteobacteria</taxon>
        <taxon>Enterobacterales</taxon>
        <taxon>Morganellaceae</taxon>
        <taxon>Morganella</taxon>
    </lineage>
</organism>
<dbReference type="Proteomes" id="UP000092377">
    <property type="component" value="Unassembled WGS sequence"/>
</dbReference>
<keyword evidence="2" id="KW-1185">Reference proteome</keyword>
<dbReference type="OrthoDB" id="6637572at2"/>
<dbReference type="EMBL" id="LZEY01000016">
    <property type="protein sequence ID" value="OBU10179.1"/>
    <property type="molecule type" value="Genomic_DNA"/>
</dbReference>
<accession>A0A1B8HL55</accession>
<proteinExistence type="predicted"/>
<protein>
    <submittedName>
        <fullName evidence="1">Uncharacterized protein</fullName>
    </submittedName>
</protein>
<comment type="caution">
    <text evidence="1">The sequence shown here is derived from an EMBL/GenBank/DDBJ whole genome shotgun (WGS) entry which is preliminary data.</text>
</comment>
<evidence type="ECO:0000313" key="1">
    <source>
        <dbReference type="EMBL" id="OBU10179.1"/>
    </source>
</evidence>
<name>A0A1B8HL55_9GAMM</name>
<dbReference type="RefSeq" id="WP_067401885.1">
    <property type="nucleotide sequence ID" value="NZ_LZEY01000016.1"/>
</dbReference>
<gene>
    <name evidence="1" type="ORF">AYY18_18880</name>
</gene>
<reference evidence="2" key="1">
    <citation type="submission" date="2016-06" db="EMBL/GenBank/DDBJ databases">
        <authorList>
            <person name="Butler K."/>
        </authorList>
    </citation>
    <scope>NUCLEOTIDE SEQUENCE [LARGE SCALE GENOMIC DNA]</scope>
    <source>
        <strain evidence="2">GCSL-Mp20</strain>
    </source>
</reference>